<dbReference type="GO" id="GO:0022857">
    <property type="term" value="F:transmembrane transporter activity"/>
    <property type="evidence" value="ECO:0007669"/>
    <property type="project" value="InterPro"/>
</dbReference>
<sequence>MSPPPGSPRTNSPREVTVVVCINVLPLVFTRASLTESCPWHVEWSTSSYGLFLRNIVSGQRFKPMFIGCPEVFIPKQDEQSVRLLLLHSFNCIPVFLDTTVAHRHFQGFCKGVLWPIFHNVVDVYNSAELKLDDFDTTSSSSSTLASSPPPDPGVWLPPASWNPASQDKCWSEYCHVNRLFAKKVLENWQPGSVIWIHDYPLLVLASYLLRKLRGGGALALFMHVPFPSSEIFRTLTVRTELLRAMLCANHIGFLVFEHARHFLTACKRLLGLNYRTSHTGMLAVEYNGRLVLVTCSHCGTELHHMRALLGKLDSDPRAVALQATLAPLVHKFIFASVDRLEGLCGVPLKLRAFDRFLHMYPHRRTDTVLVQFGISLDCRPNDYHRTQQYVEKFVGELNRRWGTPTHPVVVYEERAHMQAQERMALWHVGHVFLDTCVRGGLSMLPFEFLAAHHGGDRPGVLVASEFACYSRILNGALLVNPWKADDVVAALVKAVEMPPYEMKSRFALNFKFLLDNPVSEWGARMLADIQKAGVPTTSVPPPPHPTTATSSRGGGGCDCVEVGFGFDYRVVQFSPGFAALDVDDTVKKYATTSRRLLVFDYGGTLSWTLCLMDDEASMYYYYRNPDDKEAAAGDEMDPAARLASVRKRDGQVRTPVSMETKASLELLCNDPCNVVVVWSNGRRVELDHEFGSIAGLHLISDSGYFLRKSDSVVWESLYADAPDDFAWKPQVANVVRTYVGRTNGAFAIVNETSVTFDYHNSDPEYGEMQAAELYEHLSQLLKKDKVAIARGKGFVEVHRFGVNKAIAISMVLTFCKDKAGASPDMILCVGDDESDEPAFKSMLIVVAIRAFADAEKVPHVLTCTVGKKPSTAQFYVVPSTSTRRNSNPMDPQHQSFQRQFLDGGKIICPVFVRNLSKEFSKVISTTNLEEFCVDRFNPAMLASPRRDGGRHDDDMEEEEEAVAARGGGTWLDATFTPVQVLQAAAVGERQPRFYLYPLKSLSDSERQWNSLVDGFTTAIPMGCCGSKDDVIPDGTGGSAPTPMRKCRDVLCCVIFFVFWLGMAVLAVVGVANGTPERLLYGTDFNGTVCGTGVFADSTFLYYPRINDDMMTQAAHGISPLDMKFYGLCVPSCPSQGEYICAYTAEANLRAANPSVTTAAGLNSLRAARTNSASNRLGLTTPDCWSVPLPSEVVAFRCLPMQVTLQNTTQVCVEPGDAPEYYTTTNGIKTPNDKCSLKLTLTSSQTIGQANSNPIFDKLQSTGALVGRFIADIKNTYGELLGIGGGGALALGWLFLLFMRCCAGCVIWFVLFAVVLLLGILSVFFLVKGGVIHSADITSVTTAIASATAVDVAVPASLAQAHSNTQVYQGAAVVSLVLTVLALLVVCFMRKRIKIAIGIIREASRAIQRLPSLVLFPLLPVMLILGLFIYATVIGAYIYSADGNVSLTAALASVGVPASNATTALTTAWAAQLNATTTASAVEPKQLMQIMVAYHLFGFLWTNQLIQAISMTTIAGAVAKYYWSRDHTPAQMGRFPVLSSFKNCFRYHFGSLAFGAFIIAVVQFVRAVLMYVDRQTKQLQQSNVAVKVALKAVACCLWCLEKCLKFISKNAYIVIAMKGRSFCGATREAFSLIFANMAQVAITSTIVNMVVVVARVAISVGCALLLFLYLDRDTDFDVGGPRELSSIFPPVVLGFVLAWFVAGTFLSVYEMCVDTILLCFCEDRRINKESGQFYMSKELAAFVDKVAKAKKPTTGDAEVSPSPASAGRVVEVSPKHEPKPDI</sequence>
<evidence type="ECO:0000256" key="7">
    <source>
        <dbReference type="ARBA" id="ARBA00023136"/>
    </source>
</evidence>
<comment type="similarity">
    <text evidence="4">Belongs to the CTL (choline transporter-like) family.</text>
</comment>
<keyword evidence="6 9" id="KW-1133">Transmembrane helix</keyword>
<evidence type="ECO:0000256" key="6">
    <source>
        <dbReference type="ARBA" id="ARBA00022989"/>
    </source>
</evidence>
<proteinExistence type="inferred from homology"/>
<dbReference type="Pfam" id="PF00982">
    <property type="entry name" value="Glyco_transf_20"/>
    <property type="match status" value="2"/>
</dbReference>
<evidence type="ECO:0000313" key="11">
    <source>
        <dbReference type="Proteomes" id="UP000265427"/>
    </source>
</evidence>
<feature type="transmembrane region" description="Helical" evidence="9">
    <location>
        <begin position="1505"/>
        <end position="1523"/>
    </location>
</feature>
<dbReference type="GO" id="GO:0005992">
    <property type="term" value="P:trehalose biosynthetic process"/>
    <property type="evidence" value="ECO:0007669"/>
    <property type="project" value="InterPro"/>
</dbReference>
<dbReference type="GO" id="GO:0005829">
    <property type="term" value="C:cytosol"/>
    <property type="evidence" value="ECO:0007669"/>
    <property type="project" value="TreeGrafter"/>
</dbReference>
<evidence type="ECO:0000256" key="9">
    <source>
        <dbReference type="SAM" id="Phobius"/>
    </source>
</evidence>
<dbReference type="SUPFAM" id="SSF56784">
    <property type="entry name" value="HAD-like"/>
    <property type="match status" value="1"/>
</dbReference>
<keyword evidence="5 9" id="KW-0812">Transmembrane</keyword>
<comment type="caution">
    <text evidence="10">The sequence shown here is derived from an EMBL/GenBank/DDBJ whole genome shotgun (WGS) entry which is preliminary data.</text>
</comment>
<dbReference type="VEuPathDB" id="FungiDB:H257_15349"/>
<feature type="transmembrane region" description="Helical" evidence="9">
    <location>
        <begin position="1306"/>
        <end position="1327"/>
    </location>
</feature>
<evidence type="ECO:0000256" key="5">
    <source>
        <dbReference type="ARBA" id="ARBA00022692"/>
    </source>
</evidence>
<dbReference type="SUPFAM" id="SSF53756">
    <property type="entry name" value="UDP-Glycosyltransferase/glycogen phosphorylase"/>
    <property type="match status" value="1"/>
</dbReference>
<evidence type="ECO:0000256" key="4">
    <source>
        <dbReference type="ARBA" id="ARBA00007168"/>
    </source>
</evidence>
<feature type="transmembrane region" description="Helical" evidence="9">
    <location>
        <begin position="1690"/>
        <end position="1709"/>
    </location>
</feature>
<dbReference type="Proteomes" id="UP000265427">
    <property type="component" value="Unassembled WGS sequence"/>
</dbReference>
<comment type="similarity">
    <text evidence="3">In the C-terminal section; belongs to the trehalose phosphatase family.</text>
</comment>
<dbReference type="Pfam" id="PF02358">
    <property type="entry name" value="Trehalose_PPase"/>
    <property type="match status" value="1"/>
</dbReference>
<evidence type="ECO:0000256" key="3">
    <source>
        <dbReference type="ARBA" id="ARBA00006330"/>
    </source>
</evidence>
<gene>
    <name evidence="10" type="ORF">DYB36_000069</name>
</gene>
<dbReference type="PANTHER" id="PTHR10788">
    <property type="entry name" value="TREHALOSE-6-PHOSPHATE SYNTHASE"/>
    <property type="match status" value="1"/>
</dbReference>
<dbReference type="GO" id="GO:0016020">
    <property type="term" value="C:membrane"/>
    <property type="evidence" value="ECO:0007669"/>
    <property type="project" value="UniProtKB-SubCell"/>
</dbReference>
<dbReference type="InterPro" id="IPR023214">
    <property type="entry name" value="HAD_sf"/>
</dbReference>
<dbReference type="InterPro" id="IPR001830">
    <property type="entry name" value="Glyco_trans_20"/>
</dbReference>
<dbReference type="InterPro" id="IPR036412">
    <property type="entry name" value="HAD-like_sf"/>
</dbReference>
<name>A0A397AVB4_APHAT</name>
<feature type="transmembrane region" description="Helical" evidence="9">
    <location>
        <begin position="1544"/>
        <end position="1564"/>
    </location>
</feature>
<dbReference type="EMBL" id="QUSZ01005384">
    <property type="protein sequence ID" value="RHY09908.1"/>
    <property type="molecule type" value="Genomic_DNA"/>
</dbReference>
<protein>
    <recommendedName>
        <fullName evidence="12">Trehalose-phosphatase</fullName>
    </recommendedName>
</protein>
<dbReference type="VEuPathDB" id="FungiDB:H257_15348"/>
<dbReference type="GO" id="GO:0004805">
    <property type="term" value="F:trehalose-phosphatase activity"/>
    <property type="evidence" value="ECO:0007669"/>
    <property type="project" value="TreeGrafter"/>
</dbReference>
<evidence type="ECO:0000256" key="2">
    <source>
        <dbReference type="ARBA" id="ARBA00005409"/>
    </source>
</evidence>
<evidence type="ECO:0000256" key="1">
    <source>
        <dbReference type="ARBA" id="ARBA00004141"/>
    </source>
</evidence>
<dbReference type="Pfam" id="PF04515">
    <property type="entry name" value="Choline_transpo"/>
    <property type="match status" value="1"/>
</dbReference>
<organism evidence="10 11">
    <name type="scientific">Aphanomyces astaci</name>
    <name type="common">Crayfish plague agent</name>
    <dbReference type="NCBI Taxonomy" id="112090"/>
    <lineage>
        <taxon>Eukaryota</taxon>
        <taxon>Sar</taxon>
        <taxon>Stramenopiles</taxon>
        <taxon>Oomycota</taxon>
        <taxon>Saprolegniomycetes</taxon>
        <taxon>Saprolegniales</taxon>
        <taxon>Verrucalvaceae</taxon>
        <taxon>Aphanomyces</taxon>
    </lineage>
</organism>
<comment type="similarity">
    <text evidence="2">In the N-terminal section; belongs to the glycosyltransferase 20 family.</text>
</comment>
<dbReference type="InterPro" id="IPR007603">
    <property type="entry name" value="Choline_transptr-like"/>
</dbReference>
<dbReference type="FunFam" id="3.40.50.1000:FF:000052">
    <property type="entry name" value="Alpha,alpha-trehalose-phosphate synthase [UDP-forming] 6"/>
    <property type="match status" value="1"/>
</dbReference>
<feature type="transmembrane region" description="Helical" evidence="9">
    <location>
        <begin position="1280"/>
        <end position="1300"/>
    </location>
</feature>
<dbReference type="Gene3D" id="3.40.50.1000">
    <property type="entry name" value="HAD superfamily/HAD-like"/>
    <property type="match status" value="1"/>
</dbReference>
<feature type="compositionally biased region" description="Basic and acidic residues" evidence="8">
    <location>
        <begin position="1773"/>
        <end position="1782"/>
    </location>
</feature>
<evidence type="ECO:0008006" key="12">
    <source>
        <dbReference type="Google" id="ProtNLM"/>
    </source>
</evidence>
<accession>A0A397AVB4</accession>
<feature type="transmembrane region" description="Helical" evidence="9">
    <location>
        <begin position="1646"/>
        <end position="1670"/>
    </location>
</feature>
<evidence type="ECO:0000313" key="10">
    <source>
        <dbReference type="EMBL" id="RHY09908.1"/>
    </source>
</evidence>
<feature type="region of interest" description="Disordered" evidence="8">
    <location>
        <begin position="535"/>
        <end position="554"/>
    </location>
</feature>
<comment type="subcellular location">
    <subcellularLocation>
        <location evidence="1">Membrane</location>
        <topology evidence="1">Multi-pass membrane protein</topology>
    </subcellularLocation>
</comment>
<dbReference type="PANTHER" id="PTHR10788:SF94">
    <property type="entry name" value="ALPHA,ALPHA-TREHALOSE-PHOSPHATE SYNTHASE [UDP-FORMING] 5"/>
    <property type="match status" value="1"/>
</dbReference>
<dbReference type="Gene3D" id="3.30.70.1020">
    <property type="entry name" value="Trehalose-6-phosphate phosphatase related protein, domain 2"/>
    <property type="match status" value="1"/>
</dbReference>
<feature type="transmembrane region" description="Helical" evidence="9">
    <location>
        <begin position="1054"/>
        <end position="1072"/>
    </location>
</feature>
<dbReference type="Gene3D" id="3.40.50.2000">
    <property type="entry name" value="Glycogen Phosphorylase B"/>
    <property type="match status" value="2"/>
</dbReference>
<keyword evidence="7 9" id="KW-0472">Membrane</keyword>
<dbReference type="CDD" id="cd03788">
    <property type="entry name" value="GT20_TPS"/>
    <property type="match status" value="1"/>
</dbReference>
<feature type="region of interest" description="Disordered" evidence="8">
    <location>
        <begin position="1752"/>
        <end position="1782"/>
    </location>
</feature>
<reference evidence="10 11" key="1">
    <citation type="submission" date="2018-08" db="EMBL/GenBank/DDBJ databases">
        <title>Aphanomyces genome sequencing and annotation.</title>
        <authorList>
            <person name="Minardi D."/>
            <person name="Oidtmann B."/>
            <person name="Van Der Giezen M."/>
            <person name="Studholme D.J."/>
        </authorList>
    </citation>
    <scope>NUCLEOTIDE SEQUENCE [LARGE SCALE GENOMIC DNA]</scope>
    <source>
        <strain evidence="10 11">Kv</strain>
    </source>
</reference>
<dbReference type="InterPro" id="IPR003337">
    <property type="entry name" value="Trehalose_PPase"/>
</dbReference>
<feature type="transmembrane region" description="Helical" evidence="9">
    <location>
        <begin position="1367"/>
        <end position="1389"/>
    </location>
</feature>
<feature type="transmembrane region" description="Helical" evidence="9">
    <location>
        <begin position="1410"/>
        <end position="1439"/>
    </location>
</feature>
<evidence type="ECO:0000256" key="8">
    <source>
        <dbReference type="SAM" id="MobiDB-lite"/>
    </source>
</evidence>